<dbReference type="InterPro" id="IPR016181">
    <property type="entry name" value="Acyl_CoA_acyltransferase"/>
</dbReference>
<name>A0A511Z155_9CELL</name>
<comment type="caution">
    <text evidence="2">The sequence shown here is derived from an EMBL/GenBank/DDBJ whole genome shotgun (WGS) entry which is preliminary data.</text>
</comment>
<dbReference type="Gene3D" id="3.40.630.30">
    <property type="match status" value="1"/>
</dbReference>
<gene>
    <name evidence="2" type="ORF">AFE02nite_29060</name>
</gene>
<dbReference type="Proteomes" id="UP000321484">
    <property type="component" value="Unassembled WGS sequence"/>
</dbReference>
<evidence type="ECO:0000313" key="2">
    <source>
        <dbReference type="EMBL" id="GEN81172.1"/>
    </source>
</evidence>
<proteinExistence type="predicted"/>
<feature type="compositionally biased region" description="Low complexity" evidence="1">
    <location>
        <begin position="401"/>
        <end position="412"/>
    </location>
</feature>
<dbReference type="SUPFAM" id="SSF55729">
    <property type="entry name" value="Acyl-CoA N-acyltransferases (Nat)"/>
    <property type="match status" value="1"/>
</dbReference>
<dbReference type="RefSeq" id="WP_146819885.1">
    <property type="nucleotide sequence ID" value="NZ_BJYK01000009.1"/>
</dbReference>
<evidence type="ECO:0000256" key="1">
    <source>
        <dbReference type="SAM" id="MobiDB-lite"/>
    </source>
</evidence>
<organism evidence="2 3">
    <name type="scientific">Actinotalea fermentans</name>
    <dbReference type="NCBI Taxonomy" id="43671"/>
    <lineage>
        <taxon>Bacteria</taxon>
        <taxon>Bacillati</taxon>
        <taxon>Actinomycetota</taxon>
        <taxon>Actinomycetes</taxon>
        <taxon>Micrococcales</taxon>
        <taxon>Cellulomonadaceae</taxon>
        <taxon>Actinotalea</taxon>
    </lineage>
</organism>
<sequence>MPSWTILTAPVPETLDAPDAWALHGVGRVSHEHEQRMWGYADLMYPSWYLLADLRPQLYAIRRVFVAVPDGVTEPTADDVVGFAKLTLPLQDNTHLADVELYVHPDHVDDGADAALLEAAETLAAEHGRTSLVTWSEQVGEPDPGPGVLEPPTGSGRVDGNARGARFLADHGYVLEQAERYSLLRLPLPDGLRERHQAEAAARAGADYRLVTWTDRAPDEWVDQVAVLEMRMSTDVPKGDLDFEESRWDAARVRDWERRVAESQHGMLVTAAVHVPTQTLGAFTVLRYPIAYEEIVFQDDTLVLSEHRGRRLGMLVKAENLRRLAELRPGAARVHTWNAEENSFMLAINVALGFRPTGVAGMWQKRAVAGEAADAVEAADDEGAALRASGSATVGDRAEDGSAAPARAAAQA</sequence>
<dbReference type="EMBL" id="BJYK01000009">
    <property type="protein sequence ID" value="GEN81172.1"/>
    <property type="molecule type" value="Genomic_DNA"/>
</dbReference>
<reference evidence="2 3" key="1">
    <citation type="submission" date="2019-07" db="EMBL/GenBank/DDBJ databases">
        <title>Whole genome shotgun sequence of Actinotalea fermentans NBRC 105374.</title>
        <authorList>
            <person name="Hosoyama A."/>
            <person name="Uohara A."/>
            <person name="Ohji S."/>
            <person name="Ichikawa N."/>
        </authorList>
    </citation>
    <scope>NUCLEOTIDE SEQUENCE [LARGE SCALE GENOMIC DNA]</scope>
    <source>
        <strain evidence="2 3">NBRC 105374</strain>
    </source>
</reference>
<evidence type="ECO:0000313" key="3">
    <source>
        <dbReference type="Proteomes" id="UP000321484"/>
    </source>
</evidence>
<evidence type="ECO:0008006" key="4">
    <source>
        <dbReference type="Google" id="ProtNLM"/>
    </source>
</evidence>
<feature type="region of interest" description="Disordered" evidence="1">
    <location>
        <begin position="386"/>
        <end position="412"/>
    </location>
</feature>
<accession>A0A511Z155</accession>
<protein>
    <recommendedName>
        <fullName evidence="4">N-acetyltransferase domain-containing protein</fullName>
    </recommendedName>
</protein>
<dbReference type="AlphaFoldDB" id="A0A511Z155"/>
<keyword evidence="3" id="KW-1185">Reference proteome</keyword>
<dbReference type="OrthoDB" id="4119890at2"/>